<dbReference type="InterPro" id="IPR006318">
    <property type="entry name" value="PTS_EI-like"/>
</dbReference>
<dbReference type="Pfam" id="PF02896">
    <property type="entry name" value="PEP-utilizers_C"/>
    <property type="match status" value="1"/>
</dbReference>
<dbReference type="Pfam" id="PF00391">
    <property type="entry name" value="PEP-utilizers"/>
    <property type="match status" value="1"/>
</dbReference>
<dbReference type="RefSeq" id="WP_047262217.1">
    <property type="nucleotide sequence ID" value="NZ_CP011542.1"/>
</dbReference>
<dbReference type="InterPro" id="IPR024692">
    <property type="entry name" value="PTS_EI"/>
</dbReference>
<comment type="subcellular location">
    <subcellularLocation>
        <location evidence="4 17">Cytoplasm</location>
    </subcellularLocation>
</comment>
<organism evidence="24 25">
    <name type="scientific">Corynebacterium mustelae</name>
    <dbReference type="NCBI Taxonomy" id="571915"/>
    <lineage>
        <taxon>Bacteria</taxon>
        <taxon>Bacillati</taxon>
        <taxon>Actinomycetota</taxon>
        <taxon>Actinomycetes</taxon>
        <taxon>Mycobacteriales</taxon>
        <taxon>Corynebacteriaceae</taxon>
        <taxon>Corynebacterium</taxon>
    </lineage>
</organism>
<dbReference type="InterPro" id="IPR040442">
    <property type="entry name" value="Pyrv_kinase-like_dom_sf"/>
</dbReference>
<evidence type="ECO:0000256" key="4">
    <source>
        <dbReference type="ARBA" id="ARBA00004496"/>
    </source>
</evidence>
<gene>
    <name evidence="24" type="primary">ptsI</name>
    <name evidence="24" type="ORF">CMUST_09040</name>
</gene>
<feature type="binding site" evidence="20">
    <location>
        <position position="425"/>
    </location>
    <ligand>
        <name>Mg(2+)</name>
        <dbReference type="ChEBI" id="CHEBI:18420"/>
    </ligand>
</feature>
<name>A0A0G3H056_9CORY</name>
<dbReference type="InterPro" id="IPR050499">
    <property type="entry name" value="PEP-utilizing_PTS_enzyme"/>
</dbReference>
<dbReference type="GO" id="GO:0008965">
    <property type="term" value="F:phosphoenolpyruvate-protein phosphotransferase activity"/>
    <property type="evidence" value="ECO:0007669"/>
    <property type="project" value="UniProtKB-EC"/>
</dbReference>
<feature type="binding site" evidence="19">
    <location>
        <position position="332"/>
    </location>
    <ligand>
        <name>phosphoenolpyruvate</name>
        <dbReference type="ChEBI" id="CHEBI:58702"/>
    </ligand>
</feature>
<evidence type="ECO:0000256" key="11">
    <source>
        <dbReference type="ARBA" id="ARBA00022679"/>
    </source>
</evidence>
<dbReference type="Gene3D" id="1.10.274.10">
    <property type="entry name" value="PtsI, HPr-binding domain"/>
    <property type="match status" value="1"/>
</dbReference>
<dbReference type="InterPro" id="IPR000121">
    <property type="entry name" value="PEP_util_C"/>
</dbReference>
<evidence type="ECO:0000256" key="6">
    <source>
        <dbReference type="ARBA" id="ARBA00012232"/>
    </source>
</evidence>
<feature type="binding site" evidence="19">
    <location>
        <begin position="448"/>
        <end position="449"/>
    </location>
    <ligand>
        <name>phosphoenolpyruvate</name>
        <dbReference type="ChEBI" id="CHEBI:58702"/>
    </ligand>
</feature>
<dbReference type="EC" id="2.7.3.9" evidence="6 17"/>
<evidence type="ECO:0000256" key="3">
    <source>
        <dbReference type="ARBA" id="ARBA00002728"/>
    </source>
</evidence>
<evidence type="ECO:0000256" key="20">
    <source>
        <dbReference type="PIRSR" id="PIRSR000732-3"/>
    </source>
</evidence>
<evidence type="ECO:0000256" key="8">
    <source>
        <dbReference type="ARBA" id="ARBA00022448"/>
    </source>
</evidence>
<dbReference type="AlphaFoldDB" id="A0A0G3H056"/>
<dbReference type="STRING" id="571915.CMUST_09040"/>
<dbReference type="Gene3D" id="3.20.20.60">
    <property type="entry name" value="Phosphoenolpyruvate-binding domains"/>
    <property type="match status" value="1"/>
</dbReference>
<keyword evidence="24" id="KW-0670">Pyruvate</keyword>
<dbReference type="SUPFAM" id="SSF47831">
    <property type="entry name" value="Enzyme I of the PEP:sugar phosphotransferase system HPr-binding (sub)domain"/>
    <property type="match status" value="1"/>
</dbReference>
<sequence length="566" mass="60020">MNSVNNGTVFKGTAVVPGVRYAKAVWISPRPELPQAGDVISEGQREAEQERFIQAADTVAQRLTSRSEHAEGAAAEVLKATASMVNDRGWRKAVIKGIQGGHPAPYAVVAATTKFITKFEAVGGVMAERTTDLRDIRDRVVAELRGEPEPGLPDVNERVVLFADDLSPADTAALNTDYFVGLVTELGGPTSHTAIIARQLNVPCVVAAGEKVKDINQGDMVLVDGSLGTITVGADPETAKEAEQESKLLAERIAQWRGPAMTKDGHRVQLLANVQDGDAARIAATQTQAEGIGLFRTELCFLSATTEPSVDEQAEVYKKVLEQFPDSKVVVRSLDAGSDKPVAFATMADEVNPALGVRGLRVARANEELMTRQLDAIAKASEELGRTEETSPTWVMAPMVATAREAKWFAGLCAERGLTAGAMIEVPAASLMADKIMPHLDFVSIGTNDLTQYTMAADRLSPQLAYLTDPWQPAVLRLIEHTCKEGQRFNTAVGVCGEAAADPLLACVLTGLGVNSLSAASTAIAGVGAQLAAVDFETCKRAAQAALNAEGATNARALVREILLGE</sequence>
<evidence type="ECO:0000256" key="15">
    <source>
        <dbReference type="ARBA" id="ARBA00022842"/>
    </source>
</evidence>
<keyword evidence="13 17" id="KW-0479">Metal-binding</keyword>
<comment type="function">
    <text evidence="3 17">General (non sugar-specific) component of the phosphoenolpyruvate-dependent sugar phosphotransferase system (sugar PTS). This major carbohydrate active-transport system catalyzes the phosphorylation of incoming sugar substrates concomitantly with their translocation across the cell membrane. Enzyme I transfers the phosphoryl group from phosphoenolpyruvate (PEP) to the phosphoryl carrier protein (HPr).</text>
</comment>
<dbReference type="InterPro" id="IPR015813">
    <property type="entry name" value="Pyrv/PenolPyrv_kinase-like_dom"/>
</dbReference>
<evidence type="ECO:0000313" key="25">
    <source>
        <dbReference type="Proteomes" id="UP000035199"/>
    </source>
</evidence>
<dbReference type="OrthoDB" id="9765468at2"/>
<evidence type="ECO:0000256" key="7">
    <source>
        <dbReference type="ARBA" id="ARBA00016544"/>
    </source>
</evidence>
<dbReference type="PROSITE" id="PS00742">
    <property type="entry name" value="PEP_ENZYMES_2"/>
    <property type="match status" value="1"/>
</dbReference>
<dbReference type="PANTHER" id="PTHR46244:SF3">
    <property type="entry name" value="PHOSPHOENOLPYRUVATE-PROTEIN PHOSPHOTRANSFERASE"/>
    <property type="match status" value="1"/>
</dbReference>
<evidence type="ECO:0000256" key="19">
    <source>
        <dbReference type="PIRSR" id="PIRSR000732-2"/>
    </source>
</evidence>
<dbReference type="InterPro" id="IPR036618">
    <property type="entry name" value="PtsI_HPr-bd_sf"/>
</dbReference>
<evidence type="ECO:0000313" key="24">
    <source>
        <dbReference type="EMBL" id="AKK06125.1"/>
    </source>
</evidence>
<dbReference type="EMBL" id="CP011542">
    <property type="protein sequence ID" value="AKK06125.1"/>
    <property type="molecule type" value="Genomic_DNA"/>
</dbReference>
<evidence type="ECO:0000256" key="17">
    <source>
        <dbReference type="PIRNR" id="PIRNR000732"/>
    </source>
</evidence>
<keyword evidence="25" id="KW-1185">Reference proteome</keyword>
<dbReference type="PATRIC" id="fig|571915.4.peg.1916"/>
<dbReference type="GO" id="GO:0046872">
    <property type="term" value="F:metal ion binding"/>
    <property type="evidence" value="ECO:0007669"/>
    <property type="project" value="UniProtKB-KW"/>
</dbReference>
<keyword evidence="15 17" id="KW-0460">Magnesium</keyword>
<accession>A0A0G3H056</accession>
<keyword evidence="8 17" id="KW-0813">Transport</keyword>
<feature type="domain" description="Phosphotransferase system enzyme I N-terminal" evidence="23">
    <location>
        <begin position="11"/>
        <end position="129"/>
    </location>
</feature>
<comment type="similarity">
    <text evidence="5 17">Belongs to the PEP-utilizing enzyme family.</text>
</comment>
<evidence type="ECO:0000256" key="18">
    <source>
        <dbReference type="PIRSR" id="PIRSR000732-1"/>
    </source>
</evidence>
<feature type="domain" description="PEP-utilising enzyme mobile" evidence="21">
    <location>
        <begin position="156"/>
        <end position="228"/>
    </location>
</feature>
<keyword evidence="11 17" id="KW-0808">Transferase</keyword>
<feature type="binding site" evidence="20">
    <location>
        <position position="449"/>
    </location>
    <ligand>
        <name>Mg(2+)</name>
        <dbReference type="ChEBI" id="CHEBI:18420"/>
    </ligand>
</feature>
<feature type="active site" description="Tele-phosphohistidine intermediate" evidence="18">
    <location>
        <position position="192"/>
    </location>
</feature>
<dbReference type="PANTHER" id="PTHR46244">
    <property type="entry name" value="PHOSPHOENOLPYRUVATE-PROTEIN PHOSPHOTRANSFERASE"/>
    <property type="match status" value="1"/>
</dbReference>
<dbReference type="NCBIfam" id="TIGR01417">
    <property type="entry name" value="PTS_I_fam"/>
    <property type="match status" value="1"/>
</dbReference>
<evidence type="ECO:0000256" key="13">
    <source>
        <dbReference type="ARBA" id="ARBA00022723"/>
    </source>
</evidence>
<dbReference type="GO" id="GO:0005737">
    <property type="term" value="C:cytoplasm"/>
    <property type="evidence" value="ECO:0007669"/>
    <property type="project" value="UniProtKB-SubCell"/>
</dbReference>
<dbReference type="InterPro" id="IPR008731">
    <property type="entry name" value="PTS_EIN"/>
</dbReference>
<reference evidence="25" key="2">
    <citation type="submission" date="2015-05" db="EMBL/GenBank/DDBJ databases">
        <title>Complete genome sequence of Corynebacterium mustelae DSM 45274, isolated from various tissues of a male ferret with lethal sepsis.</title>
        <authorList>
            <person name="Ruckert C."/>
            <person name="Albersmeier A."/>
            <person name="Winkler A."/>
            <person name="Tauch A."/>
        </authorList>
    </citation>
    <scope>NUCLEOTIDE SEQUENCE [LARGE SCALE GENOMIC DNA]</scope>
    <source>
        <strain evidence="25">DSM 45274</strain>
    </source>
</reference>
<dbReference type="PROSITE" id="PS00370">
    <property type="entry name" value="PEP_ENZYMES_PHOS_SITE"/>
    <property type="match status" value="1"/>
</dbReference>
<evidence type="ECO:0000256" key="12">
    <source>
        <dbReference type="ARBA" id="ARBA00022683"/>
    </source>
</evidence>
<dbReference type="InterPro" id="IPR023151">
    <property type="entry name" value="PEP_util_CS"/>
</dbReference>
<evidence type="ECO:0000259" key="22">
    <source>
        <dbReference type="Pfam" id="PF02896"/>
    </source>
</evidence>
<evidence type="ECO:0000256" key="5">
    <source>
        <dbReference type="ARBA" id="ARBA00007837"/>
    </source>
</evidence>
<comment type="catalytic activity">
    <reaction evidence="1 17">
        <text>L-histidyl-[protein] + phosphoenolpyruvate = N(pros)-phospho-L-histidyl-[protein] + pyruvate</text>
        <dbReference type="Rhea" id="RHEA:23880"/>
        <dbReference type="Rhea" id="RHEA-COMP:9745"/>
        <dbReference type="Rhea" id="RHEA-COMP:9746"/>
        <dbReference type="ChEBI" id="CHEBI:15361"/>
        <dbReference type="ChEBI" id="CHEBI:29979"/>
        <dbReference type="ChEBI" id="CHEBI:58702"/>
        <dbReference type="ChEBI" id="CHEBI:64837"/>
        <dbReference type="EC" id="2.7.3.9"/>
    </reaction>
</comment>
<dbReference type="GO" id="GO:0009401">
    <property type="term" value="P:phosphoenolpyruvate-dependent sugar phosphotransferase system"/>
    <property type="evidence" value="ECO:0007669"/>
    <property type="project" value="UniProtKB-KW"/>
</dbReference>
<reference evidence="24 25" key="1">
    <citation type="journal article" date="2015" name="Genome Announc.">
        <title>Complete Genome Sequence of the Type Strain Corynebacterium mustelae DSM 45274, Isolated from Various Tissues of a Male Ferret with Lethal Sepsis.</title>
        <authorList>
            <person name="Ruckert C."/>
            <person name="Eimer J."/>
            <person name="Winkler A."/>
            <person name="Tauch A."/>
        </authorList>
    </citation>
    <scope>NUCLEOTIDE SEQUENCE [LARGE SCALE GENOMIC DNA]</scope>
    <source>
        <strain evidence="24 25">DSM 45274</strain>
    </source>
</reference>
<dbReference type="Proteomes" id="UP000035199">
    <property type="component" value="Chromosome"/>
</dbReference>
<dbReference type="Pfam" id="PF05524">
    <property type="entry name" value="PEP-utilisers_N"/>
    <property type="match status" value="1"/>
</dbReference>
<feature type="binding site" evidence="19">
    <location>
        <position position="296"/>
    </location>
    <ligand>
        <name>phosphoenolpyruvate</name>
        <dbReference type="ChEBI" id="CHEBI:58702"/>
    </ligand>
</feature>
<evidence type="ECO:0000256" key="10">
    <source>
        <dbReference type="ARBA" id="ARBA00022597"/>
    </source>
</evidence>
<evidence type="ECO:0000259" key="23">
    <source>
        <dbReference type="Pfam" id="PF05524"/>
    </source>
</evidence>
<feature type="binding site" evidence="19">
    <location>
        <position position="459"/>
    </location>
    <ligand>
        <name>phosphoenolpyruvate</name>
        <dbReference type="ChEBI" id="CHEBI:58702"/>
    </ligand>
</feature>
<evidence type="ECO:0000259" key="21">
    <source>
        <dbReference type="Pfam" id="PF00391"/>
    </source>
</evidence>
<dbReference type="InterPro" id="IPR018274">
    <property type="entry name" value="PEP_util_AS"/>
</dbReference>
<evidence type="ECO:0000256" key="9">
    <source>
        <dbReference type="ARBA" id="ARBA00022490"/>
    </source>
</evidence>
<dbReference type="InterPro" id="IPR008279">
    <property type="entry name" value="PEP-util_enz_mobile_dom"/>
</dbReference>
<dbReference type="InterPro" id="IPR036637">
    <property type="entry name" value="Phosphohistidine_dom_sf"/>
</dbReference>
<keyword evidence="10 17" id="KW-0762">Sugar transport</keyword>
<evidence type="ECO:0000256" key="1">
    <source>
        <dbReference type="ARBA" id="ARBA00000683"/>
    </source>
</evidence>
<comment type="cofactor">
    <cofactor evidence="2 17 20">
        <name>Mg(2+)</name>
        <dbReference type="ChEBI" id="CHEBI:18420"/>
    </cofactor>
</comment>
<dbReference type="Gene3D" id="3.50.30.10">
    <property type="entry name" value="Phosphohistidine domain"/>
    <property type="match status" value="1"/>
</dbReference>
<dbReference type="SUPFAM" id="SSF52009">
    <property type="entry name" value="Phosphohistidine domain"/>
    <property type="match status" value="1"/>
</dbReference>
<protein>
    <recommendedName>
        <fullName evidence="7 17">Phosphoenolpyruvate-protein phosphotransferase</fullName>
        <ecNumber evidence="6 17">2.7.3.9</ecNumber>
    </recommendedName>
    <alternativeName>
        <fullName evidence="16 17">Phosphotransferase system, enzyme I</fullName>
    </alternativeName>
</protein>
<keyword evidence="14 17" id="KW-0418">Kinase</keyword>
<feature type="active site" description="Proton donor" evidence="18">
    <location>
        <position position="496"/>
    </location>
</feature>
<proteinExistence type="inferred from homology"/>
<evidence type="ECO:0000256" key="16">
    <source>
        <dbReference type="ARBA" id="ARBA00033235"/>
    </source>
</evidence>
<keyword evidence="9 17" id="KW-0963">Cytoplasm</keyword>
<dbReference type="SUPFAM" id="SSF51621">
    <property type="entry name" value="Phosphoenolpyruvate/pyruvate domain"/>
    <property type="match status" value="1"/>
</dbReference>
<dbReference type="KEGG" id="cmv:CMUST_09040"/>
<feature type="domain" description="PEP-utilising enzyme C-terminal" evidence="22">
    <location>
        <begin position="258"/>
        <end position="534"/>
    </location>
</feature>
<evidence type="ECO:0000256" key="2">
    <source>
        <dbReference type="ARBA" id="ARBA00001946"/>
    </source>
</evidence>
<evidence type="ECO:0000256" key="14">
    <source>
        <dbReference type="ARBA" id="ARBA00022777"/>
    </source>
</evidence>
<dbReference type="PIRSF" id="PIRSF000732">
    <property type="entry name" value="PTS_enzyme_I"/>
    <property type="match status" value="1"/>
</dbReference>
<keyword evidence="12 17" id="KW-0598">Phosphotransferase system</keyword>
<dbReference type="PRINTS" id="PR01736">
    <property type="entry name" value="PHPHTRNFRASE"/>
</dbReference>
<dbReference type="GO" id="GO:0016301">
    <property type="term" value="F:kinase activity"/>
    <property type="evidence" value="ECO:0007669"/>
    <property type="project" value="UniProtKB-KW"/>
</dbReference>